<name>A0A1Q2GUE4_9GAMM</name>
<dbReference type="Pfam" id="PF13621">
    <property type="entry name" value="Cupin_8"/>
    <property type="match status" value="1"/>
</dbReference>
<dbReference type="KEGG" id="paln:B0W48_02360"/>
<dbReference type="PANTHER" id="PTHR12461">
    <property type="entry name" value="HYPOXIA-INDUCIBLE FACTOR 1 ALPHA INHIBITOR-RELATED"/>
    <property type="match status" value="1"/>
</dbReference>
<dbReference type="SMART" id="SM00558">
    <property type="entry name" value="JmjC"/>
    <property type="match status" value="1"/>
</dbReference>
<dbReference type="RefSeq" id="WP_077535465.1">
    <property type="nucleotide sequence ID" value="NZ_CP019628.1"/>
</dbReference>
<dbReference type="InterPro" id="IPR041667">
    <property type="entry name" value="Cupin_8"/>
</dbReference>
<gene>
    <name evidence="2" type="ORF">B0W48_02360</name>
</gene>
<dbReference type="PANTHER" id="PTHR12461:SF105">
    <property type="entry name" value="HYPOXIA-INDUCIBLE FACTOR 1-ALPHA INHIBITOR"/>
    <property type="match status" value="1"/>
</dbReference>
<evidence type="ECO:0000313" key="2">
    <source>
        <dbReference type="EMBL" id="AQP98743.1"/>
    </source>
</evidence>
<dbReference type="Gene3D" id="2.60.120.10">
    <property type="entry name" value="Jelly Rolls"/>
    <property type="match status" value="1"/>
</dbReference>
<dbReference type="EMBL" id="CP019628">
    <property type="protein sequence ID" value="AQP98743.1"/>
    <property type="molecule type" value="Genomic_DNA"/>
</dbReference>
<proteinExistence type="predicted"/>
<accession>A0A1Q2GUE4</accession>
<feature type="domain" description="JmjC" evidence="1">
    <location>
        <begin position="128"/>
        <end position="282"/>
    </location>
</feature>
<evidence type="ECO:0000313" key="3">
    <source>
        <dbReference type="Proteomes" id="UP000188243"/>
    </source>
</evidence>
<dbReference type="InterPro" id="IPR003347">
    <property type="entry name" value="JmjC_dom"/>
</dbReference>
<sequence>MRALKHVAIWHNVTPTLFRNEIAPLAEPAILKGLVNDWPIVKKAKKDEKITPAQLPAWLEYLSSLYVGGDVRMAEIKPSVNPHFSYNEALNGFNFNRKIASYAHFLQLLCTNAQSIEQNNQAGAVAIQSAPVADYFNEFVPKHSMALFSDNPQPRFWLGNQSTVVAHYDDAENIACVVAGKRKVTLFPPHQIANLYIGSLEHTPAGAPVSMVNLDDPDFIKFPKFKEALNDALIAELEPGDALFIPTLWWHHVEALSGINMLVNYWSGGSITHTDEPVPMDAMLLAILTIRDLPKAQKKAWQAFFNYQVFDYDPVQNQHIPDQFKGILNTLTDQQRVQVKQWLIKQLS</sequence>
<organism evidence="2 3">
    <name type="scientific">Pseudoalteromonas aliena</name>
    <dbReference type="NCBI Taxonomy" id="247523"/>
    <lineage>
        <taxon>Bacteria</taxon>
        <taxon>Pseudomonadati</taxon>
        <taxon>Pseudomonadota</taxon>
        <taxon>Gammaproteobacteria</taxon>
        <taxon>Alteromonadales</taxon>
        <taxon>Pseudoalteromonadaceae</taxon>
        <taxon>Pseudoalteromonas</taxon>
    </lineage>
</organism>
<dbReference type="STRING" id="247523.B0W48_02360"/>
<protein>
    <recommendedName>
        <fullName evidence="1">JmjC domain-containing protein</fullName>
    </recommendedName>
</protein>
<dbReference type="Proteomes" id="UP000188243">
    <property type="component" value="Chromosome"/>
</dbReference>
<dbReference type="SUPFAM" id="SSF51197">
    <property type="entry name" value="Clavaminate synthase-like"/>
    <property type="match status" value="1"/>
</dbReference>
<dbReference type="InterPro" id="IPR014710">
    <property type="entry name" value="RmlC-like_jellyroll"/>
</dbReference>
<dbReference type="PROSITE" id="PS51184">
    <property type="entry name" value="JMJC"/>
    <property type="match status" value="1"/>
</dbReference>
<dbReference type="AlphaFoldDB" id="A0A1Q2GUE4"/>
<evidence type="ECO:0000259" key="1">
    <source>
        <dbReference type="PROSITE" id="PS51184"/>
    </source>
</evidence>
<reference evidence="2 3" key="1">
    <citation type="submission" date="2017-02" db="EMBL/GenBank/DDBJ databases">
        <title>Complete genome sequence of the cold-active Pseudoalteromonas aliena strain EH1 isolated from Arctic seawater.</title>
        <authorList>
            <person name="Kim E."/>
            <person name="Heo E."/>
            <person name="Kim H."/>
            <person name="Kim D."/>
        </authorList>
    </citation>
    <scope>NUCLEOTIDE SEQUENCE [LARGE SCALE GENOMIC DNA]</scope>
    <source>
        <strain evidence="2 3">EH1</strain>
    </source>
</reference>